<evidence type="ECO:0000256" key="4">
    <source>
        <dbReference type="ARBA" id="ARBA00022603"/>
    </source>
</evidence>
<sequence>MIERLIQTKDLKIRYKIEQCKFGKLLVAATDRGVCYMGFTEDLQEIFGRFPDADFSDDLRDYSTEKLHLKGTDFQVSVWEELLKIPCGKTLTYKELAVRVGREKAVRAVGSAVGKNPVSPFIPCHRVVGSGGSLGGYYWGLELKKRLLEDEK</sequence>
<evidence type="ECO:0000256" key="6">
    <source>
        <dbReference type="ARBA" id="ARBA00022763"/>
    </source>
</evidence>
<comment type="catalytic activity">
    <reaction evidence="8">
        <text>a 6-O-methyl-2'-deoxyguanosine in DNA + L-cysteinyl-[protein] = S-methyl-L-cysteinyl-[protein] + a 2'-deoxyguanosine in DNA</text>
        <dbReference type="Rhea" id="RHEA:24000"/>
        <dbReference type="Rhea" id="RHEA-COMP:10131"/>
        <dbReference type="Rhea" id="RHEA-COMP:10132"/>
        <dbReference type="Rhea" id="RHEA-COMP:11367"/>
        <dbReference type="Rhea" id="RHEA-COMP:11368"/>
        <dbReference type="ChEBI" id="CHEBI:29950"/>
        <dbReference type="ChEBI" id="CHEBI:82612"/>
        <dbReference type="ChEBI" id="CHEBI:85445"/>
        <dbReference type="ChEBI" id="CHEBI:85448"/>
        <dbReference type="EC" id="2.1.1.63"/>
    </reaction>
</comment>
<dbReference type="GO" id="GO:0032259">
    <property type="term" value="P:methylation"/>
    <property type="evidence" value="ECO:0007669"/>
    <property type="project" value="UniProtKB-KW"/>
</dbReference>
<dbReference type="SUPFAM" id="SSF53155">
    <property type="entry name" value="Methylated DNA-protein cysteine methyltransferase domain"/>
    <property type="match status" value="1"/>
</dbReference>
<dbReference type="eggNOG" id="COG0350">
    <property type="taxonomic scope" value="Bacteria"/>
</dbReference>
<dbReference type="KEGG" id="rbc:BN938_1880"/>
<evidence type="ECO:0000256" key="5">
    <source>
        <dbReference type="ARBA" id="ARBA00022679"/>
    </source>
</evidence>
<dbReference type="Gene3D" id="1.10.10.10">
    <property type="entry name" value="Winged helix-like DNA-binding domain superfamily/Winged helix DNA-binding domain"/>
    <property type="match status" value="1"/>
</dbReference>
<evidence type="ECO:0000256" key="7">
    <source>
        <dbReference type="ARBA" id="ARBA00023204"/>
    </source>
</evidence>
<gene>
    <name evidence="10" type="ORF">BN938_1880</name>
</gene>
<dbReference type="PATRIC" id="fig|1433126.3.peg.1859"/>
<dbReference type="PROSITE" id="PS00374">
    <property type="entry name" value="MGMT"/>
    <property type="match status" value="1"/>
</dbReference>
<keyword evidence="6" id="KW-0227">DNA damage</keyword>
<evidence type="ECO:0000259" key="9">
    <source>
        <dbReference type="Pfam" id="PF01035"/>
    </source>
</evidence>
<proteinExistence type="inferred from homology"/>
<reference evidence="10 11" key="1">
    <citation type="journal article" date="2015" name="Genome Announc.">
        <title>Complete Genome Sequence of the Novel Leech Symbiont Mucinivorans hirudinis M3T.</title>
        <authorList>
            <person name="Nelson M.C."/>
            <person name="Bomar L."/>
            <person name="Graf J."/>
        </authorList>
    </citation>
    <scope>NUCLEOTIDE SEQUENCE [LARGE SCALE GENOMIC DNA]</scope>
    <source>
        <strain evidence="11">M3</strain>
    </source>
</reference>
<evidence type="ECO:0000256" key="2">
    <source>
        <dbReference type="ARBA" id="ARBA00008711"/>
    </source>
</evidence>
<comment type="catalytic activity">
    <reaction evidence="1">
        <text>a 4-O-methyl-thymidine in DNA + L-cysteinyl-[protein] = a thymidine in DNA + S-methyl-L-cysteinyl-[protein]</text>
        <dbReference type="Rhea" id="RHEA:53428"/>
        <dbReference type="Rhea" id="RHEA-COMP:10131"/>
        <dbReference type="Rhea" id="RHEA-COMP:10132"/>
        <dbReference type="Rhea" id="RHEA-COMP:13555"/>
        <dbReference type="Rhea" id="RHEA-COMP:13556"/>
        <dbReference type="ChEBI" id="CHEBI:29950"/>
        <dbReference type="ChEBI" id="CHEBI:82612"/>
        <dbReference type="ChEBI" id="CHEBI:137386"/>
        <dbReference type="ChEBI" id="CHEBI:137387"/>
        <dbReference type="EC" id="2.1.1.63"/>
    </reaction>
</comment>
<keyword evidence="5 10" id="KW-0808">Transferase</keyword>
<feature type="domain" description="Methylated-DNA-[protein]-cysteine S-methyltransferase DNA binding" evidence="9">
    <location>
        <begin position="73"/>
        <end position="152"/>
    </location>
</feature>
<dbReference type="CDD" id="cd06445">
    <property type="entry name" value="ATase"/>
    <property type="match status" value="1"/>
</dbReference>
<keyword evidence="11" id="KW-1185">Reference proteome</keyword>
<dbReference type="AlphaFoldDB" id="A0A060R8U5"/>
<organism evidence="10 11">
    <name type="scientific">Mucinivorans hirudinis</name>
    <dbReference type="NCBI Taxonomy" id="1433126"/>
    <lineage>
        <taxon>Bacteria</taxon>
        <taxon>Pseudomonadati</taxon>
        <taxon>Bacteroidota</taxon>
        <taxon>Bacteroidia</taxon>
        <taxon>Bacteroidales</taxon>
        <taxon>Rikenellaceae</taxon>
        <taxon>Mucinivorans</taxon>
    </lineage>
</organism>
<dbReference type="NCBIfam" id="TIGR00589">
    <property type="entry name" value="ogt"/>
    <property type="match status" value="1"/>
</dbReference>
<dbReference type="GO" id="GO:0006281">
    <property type="term" value="P:DNA repair"/>
    <property type="evidence" value="ECO:0007669"/>
    <property type="project" value="UniProtKB-KW"/>
</dbReference>
<evidence type="ECO:0000256" key="1">
    <source>
        <dbReference type="ARBA" id="ARBA00001286"/>
    </source>
</evidence>
<dbReference type="InterPro" id="IPR036217">
    <property type="entry name" value="MethylDNA_cys_MeTrfase_DNAb"/>
</dbReference>
<dbReference type="Proteomes" id="UP000027616">
    <property type="component" value="Chromosome I"/>
</dbReference>
<dbReference type="Gene3D" id="3.30.160.70">
    <property type="entry name" value="Methylated DNA-protein cysteine methyltransferase domain"/>
    <property type="match status" value="1"/>
</dbReference>
<keyword evidence="4 10" id="KW-0489">Methyltransferase</keyword>
<evidence type="ECO:0000313" key="10">
    <source>
        <dbReference type="EMBL" id="CDN31960.1"/>
    </source>
</evidence>
<dbReference type="InterPro" id="IPR014048">
    <property type="entry name" value="MethylDNA_cys_MeTrfase_DNA-bd"/>
</dbReference>
<comment type="similarity">
    <text evidence="2">Belongs to the MGMT family.</text>
</comment>
<accession>A0A060R8U5</accession>
<dbReference type="EC" id="2.1.1.63" evidence="3"/>
<dbReference type="InterPro" id="IPR001497">
    <property type="entry name" value="MethylDNA_cys_MeTrfase_AS"/>
</dbReference>
<dbReference type="InterPro" id="IPR036388">
    <property type="entry name" value="WH-like_DNA-bd_sf"/>
</dbReference>
<dbReference type="HOGENOM" id="CLU_000445_52_2_10"/>
<evidence type="ECO:0000256" key="3">
    <source>
        <dbReference type="ARBA" id="ARBA00011918"/>
    </source>
</evidence>
<name>A0A060R8U5_9BACT</name>
<dbReference type="SUPFAM" id="SSF46767">
    <property type="entry name" value="Methylated DNA-protein cysteine methyltransferase, C-terminal domain"/>
    <property type="match status" value="1"/>
</dbReference>
<dbReference type="FunFam" id="1.10.10.10:FF:000214">
    <property type="entry name" value="Methylated-DNA--protein-cysteine methyltransferase"/>
    <property type="match status" value="1"/>
</dbReference>
<dbReference type="GO" id="GO:0003908">
    <property type="term" value="F:methylated-DNA-[protein]-cysteine S-methyltransferase activity"/>
    <property type="evidence" value="ECO:0007669"/>
    <property type="project" value="UniProtKB-EC"/>
</dbReference>
<dbReference type="PANTHER" id="PTHR10815">
    <property type="entry name" value="METHYLATED-DNA--PROTEIN-CYSTEINE METHYLTRANSFERASE"/>
    <property type="match status" value="1"/>
</dbReference>
<dbReference type="OrthoDB" id="9802228at2"/>
<protein>
    <recommendedName>
        <fullName evidence="3">methylated-DNA--[protein]-cysteine S-methyltransferase</fullName>
        <ecNumber evidence="3">2.1.1.63</ecNumber>
    </recommendedName>
</protein>
<evidence type="ECO:0000313" key="11">
    <source>
        <dbReference type="Proteomes" id="UP000027616"/>
    </source>
</evidence>
<dbReference type="PANTHER" id="PTHR10815:SF13">
    <property type="entry name" value="METHYLATED-DNA--PROTEIN-CYSTEINE METHYLTRANSFERASE"/>
    <property type="match status" value="1"/>
</dbReference>
<evidence type="ECO:0000256" key="8">
    <source>
        <dbReference type="ARBA" id="ARBA00049348"/>
    </source>
</evidence>
<dbReference type="EMBL" id="HG934468">
    <property type="protein sequence ID" value="CDN31960.1"/>
    <property type="molecule type" value="Genomic_DNA"/>
</dbReference>
<keyword evidence="7" id="KW-0234">DNA repair</keyword>
<dbReference type="STRING" id="1433126.BN938_1880"/>
<dbReference type="Pfam" id="PF01035">
    <property type="entry name" value="DNA_binding_1"/>
    <property type="match status" value="1"/>
</dbReference>
<dbReference type="InterPro" id="IPR036631">
    <property type="entry name" value="MGMT_N_sf"/>
</dbReference>